<dbReference type="GO" id="GO:0008170">
    <property type="term" value="F:N-methyltransferase activity"/>
    <property type="evidence" value="ECO:0007669"/>
    <property type="project" value="InterPro"/>
</dbReference>
<dbReference type="RefSeq" id="WP_004369753.1">
    <property type="nucleotide sequence ID" value="NZ_GL833119.1"/>
</dbReference>
<dbReference type="eggNOG" id="COG0863">
    <property type="taxonomic scope" value="Bacteria"/>
</dbReference>
<organism evidence="5 6">
    <name type="scientific">Hoylesella oralis ATCC 33269</name>
    <dbReference type="NCBI Taxonomy" id="873533"/>
    <lineage>
        <taxon>Bacteria</taxon>
        <taxon>Pseudomonadati</taxon>
        <taxon>Bacteroidota</taxon>
        <taxon>Bacteroidia</taxon>
        <taxon>Bacteroidales</taxon>
        <taxon>Prevotellaceae</taxon>
        <taxon>Hoylesella</taxon>
    </lineage>
</organism>
<comment type="similarity">
    <text evidence="3">Belongs to the N(4)/N(6)-methyltransferase family.</text>
</comment>
<dbReference type="InterPro" id="IPR002941">
    <property type="entry name" value="DNA_methylase_N4/N6"/>
</dbReference>
<dbReference type="PRINTS" id="PR00508">
    <property type="entry name" value="S21N4MTFRASE"/>
</dbReference>
<dbReference type="Pfam" id="PF01555">
    <property type="entry name" value="N6_N4_Mtase"/>
    <property type="match status" value="1"/>
</dbReference>
<dbReference type="AlphaFoldDB" id="E7RQZ7"/>
<keyword evidence="6" id="KW-1185">Reference proteome</keyword>
<dbReference type="STRING" id="28134.SAMN05444288_2407"/>
<evidence type="ECO:0000256" key="2">
    <source>
        <dbReference type="ARBA" id="ARBA00022679"/>
    </source>
</evidence>
<name>E7RQZ7_9BACT</name>
<dbReference type="HOGENOM" id="CLU_024927_2_1_10"/>
<dbReference type="PANTHER" id="PTHR13370">
    <property type="entry name" value="RNA METHYLASE-RELATED"/>
    <property type="match status" value="1"/>
</dbReference>
<accession>E7RQZ7</accession>
<sequence>MIGIPWMLAFSLRPLGCYLRQDIIWNKTNAMPESVKDRCTRSHEYIFLLSKSKTYYFDHEAMREPAVYGPKDSKNILSARYGGKKYTAMPEKFYRTKGKNAYAYTGYKNKRDVWTVSVRPFSSAHFATFPEKLITPCILAGCPEGGIVLDPFMGSGTTAKVALEHNRNFIGFELNPSYIDIAKERLRDKILLK</sequence>
<evidence type="ECO:0000256" key="1">
    <source>
        <dbReference type="ARBA" id="ARBA00022603"/>
    </source>
</evidence>
<evidence type="ECO:0000313" key="5">
    <source>
        <dbReference type="EMBL" id="EFZ36685.1"/>
    </source>
</evidence>
<dbReference type="SUPFAM" id="SSF53335">
    <property type="entry name" value="S-adenosyl-L-methionine-dependent methyltransferases"/>
    <property type="match status" value="1"/>
</dbReference>
<dbReference type="EC" id="2.1.1.-" evidence="3"/>
<dbReference type="GO" id="GO:0032259">
    <property type="term" value="P:methylation"/>
    <property type="evidence" value="ECO:0007669"/>
    <property type="project" value="UniProtKB-KW"/>
</dbReference>
<dbReference type="GO" id="GO:0003677">
    <property type="term" value="F:DNA binding"/>
    <property type="evidence" value="ECO:0007669"/>
    <property type="project" value="InterPro"/>
</dbReference>
<gene>
    <name evidence="5" type="primary">rsrIM</name>
    <name evidence="5" type="ORF">HMPREF0663_11598</name>
</gene>
<protein>
    <recommendedName>
        <fullName evidence="3">Methyltransferase</fullName>
        <ecNumber evidence="3">2.1.1.-</ecNumber>
    </recommendedName>
</protein>
<evidence type="ECO:0000256" key="3">
    <source>
        <dbReference type="RuleBase" id="RU362026"/>
    </source>
</evidence>
<feature type="domain" description="DNA methylase N-4/N-6" evidence="4">
    <location>
        <begin position="16"/>
        <end position="184"/>
    </location>
</feature>
<dbReference type="Gene3D" id="3.40.50.150">
    <property type="entry name" value="Vaccinia Virus protein VP39"/>
    <property type="match status" value="1"/>
</dbReference>
<dbReference type="PANTHER" id="PTHR13370:SF3">
    <property type="entry name" value="TRNA (GUANINE(10)-N2)-METHYLTRANSFERASE HOMOLOG"/>
    <property type="match status" value="1"/>
</dbReference>
<dbReference type="EMBL" id="AEPE02000005">
    <property type="protein sequence ID" value="EFZ36685.1"/>
    <property type="molecule type" value="Genomic_DNA"/>
</dbReference>
<evidence type="ECO:0000313" key="6">
    <source>
        <dbReference type="Proteomes" id="UP000005580"/>
    </source>
</evidence>
<evidence type="ECO:0000259" key="4">
    <source>
        <dbReference type="Pfam" id="PF01555"/>
    </source>
</evidence>
<dbReference type="InterPro" id="IPR001091">
    <property type="entry name" value="RM_Methyltransferase"/>
</dbReference>
<dbReference type="Proteomes" id="UP000005580">
    <property type="component" value="Unassembled WGS sequence"/>
</dbReference>
<keyword evidence="1 5" id="KW-0489">Methyltransferase</keyword>
<comment type="caution">
    <text evidence="5">The sequence shown here is derived from an EMBL/GenBank/DDBJ whole genome shotgun (WGS) entry which is preliminary data.</text>
</comment>
<dbReference type="InterPro" id="IPR029063">
    <property type="entry name" value="SAM-dependent_MTases_sf"/>
</dbReference>
<dbReference type="GO" id="GO:0005737">
    <property type="term" value="C:cytoplasm"/>
    <property type="evidence" value="ECO:0007669"/>
    <property type="project" value="TreeGrafter"/>
</dbReference>
<reference evidence="5" key="1">
    <citation type="submission" date="2011-01" db="EMBL/GenBank/DDBJ databases">
        <authorList>
            <person name="Muzny D."/>
            <person name="Qin X."/>
            <person name="Buhay C."/>
            <person name="Dugan-Rocha S."/>
            <person name="Ding Y."/>
            <person name="Chen G."/>
            <person name="Hawes A."/>
            <person name="Holder M."/>
            <person name="Jhangiani S."/>
            <person name="Johnson A."/>
            <person name="Khan Z."/>
            <person name="Li Z."/>
            <person name="Liu W."/>
            <person name="Liu X."/>
            <person name="Perez L."/>
            <person name="Shen H."/>
            <person name="Wang Q."/>
            <person name="Watt J."/>
            <person name="Xi L."/>
            <person name="Xin Y."/>
            <person name="Zhou J."/>
            <person name="Deng J."/>
            <person name="Jiang H."/>
            <person name="Liu Y."/>
            <person name="Qu J."/>
            <person name="Song X.-Z."/>
            <person name="Zhang L."/>
            <person name="Villasana D."/>
            <person name="Johnson A."/>
            <person name="Liu J."/>
            <person name="Liyanage D."/>
            <person name="Lorensuhewa L."/>
            <person name="Robinson T."/>
            <person name="Song A."/>
            <person name="Song B.-B."/>
            <person name="Dinh H."/>
            <person name="Thornton R."/>
            <person name="Coyle M."/>
            <person name="Francisco L."/>
            <person name="Jackson L."/>
            <person name="Javaid M."/>
            <person name="Korchina V."/>
            <person name="Kovar C."/>
            <person name="Mata R."/>
            <person name="Mathew T."/>
            <person name="Ngo R."/>
            <person name="Nguyen L."/>
            <person name="Nguyen N."/>
            <person name="Okwuonu G."/>
            <person name="Ongeri F."/>
            <person name="Pham C."/>
            <person name="Simmons D."/>
            <person name="Wilczek-Boney K."/>
            <person name="Hale W."/>
            <person name="Jakkamsetti A."/>
            <person name="Pham P."/>
            <person name="Ruth R."/>
            <person name="San Lucas F."/>
            <person name="Warren J."/>
            <person name="Zhang J."/>
            <person name="Zhao Z."/>
            <person name="Zhou C."/>
            <person name="Zhu D."/>
            <person name="Lee S."/>
            <person name="Bess C."/>
            <person name="Blankenburg K."/>
            <person name="Forbes L."/>
            <person name="Fu Q."/>
            <person name="Gubbala S."/>
            <person name="Hirani K."/>
            <person name="Jayaseelan J.C."/>
            <person name="Lara F."/>
            <person name="Munidasa M."/>
            <person name="Palculict T."/>
            <person name="Patil S."/>
            <person name="Pu L.-L."/>
            <person name="Saada N."/>
            <person name="Tang L."/>
            <person name="Weissenberger G."/>
            <person name="Zhu Y."/>
            <person name="Hemphill L."/>
            <person name="Shang Y."/>
            <person name="Youmans B."/>
            <person name="Ayvaz T."/>
            <person name="Ross M."/>
            <person name="Santibanez J."/>
            <person name="Aqrawi P."/>
            <person name="Gross S."/>
            <person name="Joshi V."/>
            <person name="Fowler G."/>
            <person name="Nazareth L."/>
            <person name="Reid J."/>
            <person name="Worley K."/>
            <person name="Petrosino J."/>
            <person name="Highlander S."/>
            <person name="Gibbs R."/>
        </authorList>
    </citation>
    <scope>NUCLEOTIDE SEQUENCE [LARGE SCALE GENOMIC DNA]</scope>
    <source>
        <strain evidence="5">ATCC 33269</strain>
    </source>
</reference>
<proteinExistence type="inferred from homology"/>
<keyword evidence="2 5" id="KW-0808">Transferase</keyword>
<dbReference type="GO" id="GO:0009007">
    <property type="term" value="F:site-specific DNA-methyltransferase (adenine-specific) activity"/>
    <property type="evidence" value="ECO:0007669"/>
    <property type="project" value="TreeGrafter"/>
</dbReference>